<accession>A0ABV0UT86</accession>
<organism evidence="1 2">
    <name type="scientific">Ilyodon furcidens</name>
    <name type="common">goldbreast splitfin</name>
    <dbReference type="NCBI Taxonomy" id="33524"/>
    <lineage>
        <taxon>Eukaryota</taxon>
        <taxon>Metazoa</taxon>
        <taxon>Chordata</taxon>
        <taxon>Craniata</taxon>
        <taxon>Vertebrata</taxon>
        <taxon>Euteleostomi</taxon>
        <taxon>Actinopterygii</taxon>
        <taxon>Neopterygii</taxon>
        <taxon>Teleostei</taxon>
        <taxon>Neoteleostei</taxon>
        <taxon>Acanthomorphata</taxon>
        <taxon>Ovalentaria</taxon>
        <taxon>Atherinomorphae</taxon>
        <taxon>Cyprinodontiformes</taxon>
        <taxon>Goodeidae</taxon>
        <taxon>Ilyodon</taxon>
    </lineage>
</organism>
<protein>
    <submittedName>
        <fullName evidence="1">Uncharacterized protein</fullName>
    </submittedName>
</protein>
<name>A0ABV0UT86_9TELE</name>
<sequence length="103" mass="12132">MKGHGWPETRGRRWLFYEMTVLFTESFEKILQEFNRNYGHTHTEKLAANGLFVRITRAILNLNRTTEGAFVSVQIVCLSFCIYADQHDLRKWGKMQNIHKSVV</sequence>
<dbReference type="EMBL" id="JAHRIQ010082970">
    <property type="protein sequence ID" value="MEQ2248419.1"/>
    <property type="molecule type" value="Genomic_DNA"/>
</dbReference>
<comment type="caution">
    <text evidence="1">The sequence shown here is derived from an EMBL/GenBank/DDBJ whole genome shotgun (WGS) entry which is preliminary data.</text>
</comment>
<gene>
    <name evidence="1" type="ORF">ILYODFUR_018964</name>
</gene>
<keyword evidence="2" id="KW-1185">Reference proteome</keyword>
<dbReference type="Proteomes" id="UP001482620">
    <property type="component" value="Unassembled WGS sequence"/>
</dbReference>
<reference evidence="1 2" key="1">
    <citation type="submission" date="2021-06" db="EMBL/GenBank/DDBJ databases">
        <authorList>
            <person name="Palmer J.M."/>
        </authorList>
    </citation>
    <scope>NUCLEOTIDE SEQUENCE [LARGE SCALE GENOMIC DNA]</scope>
    <source>
        <strain evidence="2">if_2019</strain>
        <tissue evidence="1">Muscle</tissue>
    </source>
</reference>
<evidence type="ECO:0000313" key="1">
    <source>
        <dbReference type="EMBL" id="MEQ2248419.1"/>
    </source>
</evidence>
<evidence type="ECO:0000313" key="2">
    <source>
        <dbReference type="Proteomes" id="UP001482620"/>
    </source>
</evidence>
<proteinExistence type="predicted"/>